<evidence type="ECO:0000256" key="1">
    <source>
        <dbReference type="SAM" id="MobiDB-lite"/>
    </source>
</evidence>
<dbReference type="Proteomes" id="UP001049176">
    <property type="component" value="Chromosome 1"/>
</dbReference>
<feature type="region of interest" description="Disordered" evidence="1">
    <location>
        <begin position="35"/>
        <end position="61"/>
    </location>
</feature>
<keyword evidence="3" id="KW-1185">Reference proteome</keyword>
<dbReference type="AlphaFoldDB" id="A0A9P7V3Y3"/>
<dbReference type="KEGG" id="more:E1B28_001611"/>
<name>A0A9P7V3Y3_9AGAR</name>
<gene>
    <name evidence="2" type="ORF">E1B28_001611</name>
</gene>
<reference evidence="2" key="1">
    <citation type="journal article" date="2021" name="Genome Biol. Evol.">
        <title>The assembled and annotated genome of the fairy-ring fungus Marasmius oreades.</title>
        <authorList>
            <person name="Hiltunen M."/>
            <person name="Ament-Velasquez S.L."/>
            <person name="Johannesson H."/>
        </authorList>
    </citation>
    <scope>NUCLEOTIDE SEQUENCE</scope>
    <source>
        <strain evidence="2">03SP1</strain>
    </source>
</reference>
<dbReference type="EMBL" id="CM032181">
    <property type="protein sequence ID" value="KAG7099799.1"/>
    <property type="molecule type" value="Genomic_DNA"/>
</dbReference>
<evidence type="ECO:0000313" key="3">
    <source>
        <dbReference type="Proteomes" id="UP001049176"/>
    </source>
</evidence>
<protein>
    <submittedName>
        <fullName evidence="2">Uncharacterized protein</fullName>
    </submittedName>
</protein>
<proteinExistence type="predicted"/>
<evidence type="ECO:0000313" key="2">
    <source>
        <dbReference type="EMBL" id="KAG7099799.1"/>
    </source>
</evidence>
<comment type="caution">
    <text evidence="2">The sequence shown here is derived from an EMBL/GenBank/DDBJ whole genome shotgun (WGS) entry which is preliminary data.</text>
</comment>
<organism evidence="2 3">
    <name type="scientific">Marasmius oreades</name>
    <name type="common">fairy-ring Marasmius</name>
    <dbReference type="NCBI Taxonomy" id="181124"/>
    <lineage>
        <taxon>Eukaryota</taxon>
        <taxon>Fungi</taxon>
        <taxon>Dikarya</taxon>
        <taxon>Basidiomycota</taxon>
        <taxon>Agaricomycotina</taxon>
        <taxon>Agaricomycetes</taxon>
        <taxon>Agaricomycetidae</taxon>
        <taxon>Agaricales</taxon>
        <taxon>Marasmiineae</taxon>
        <taxon>Marasmiaceae</taxon>
        <taxon>Marasmius</taxon>
    </lineage>
</organism>
<dbReference type="RefSeq" id="XP_043016269.1">
    <property type="nucleotide sequence ID" value="XM_043147559.1"/>
</dbReference>
<accession>A0A9P7V3Y3</accession>
<sequence length="79" mass="8209">MTGMTIVARAWGIHVNALGLAGTVKSKCNRTPAVDHFTGVGEPEPDAEPEVPASSLNSKKKQKFIGSAVSTPIASSPYT</sequence>
<dbReference type="GeneID" id="66070687"/>